<dbReference type="GeneID" id="89933585"/>
<evidence type="ECO:0000313" key="2">
    <source>
        <dbReference type="Proteomes" id="UP001302812"/>
    </source>
</evidence>
<sequence>MTAASLAAATTTTTTTMTTMTMTMTMTITMTTTTMAVEFLAAVADVASSAVAEVAAWPGAAPAVFPVLDALQEVSALSTNAAALDAGVEAAELRMKATVSQRRRTIAPCG</sequence>
<evidence type="ECO:0000313" key="1">
    <source>
        <dbReference type="EMBL" id="KAK4115504.1"/>
    </source>
</evidence>
<reference evidence="1" key="2">
    <citation type="submission" date="2023-05" db="EMBL/GenBank/DDBJ databases">
        <authorList>
            <consortium name="Lawrence Berkeley National Laboratory"/>
            <person name="Steindorff A."/>
            <person name="Hensen N."/>
            <person name="Bonometti L."/>
            <person name="Westerberg I."/>
            <person name="Brannstrom I.O."/>
            <person name="Guillou S."/>
            <person name="Cros-Aarteil S."/>
            <person name="Calhoun S."/>
            <person name="Haridas S."/>
            <person name="Kuo A."/>
            <person name="Mondo S."/>
            <person name="Pangilinan J."/>
            <person name="Riley R."/>
            <person name="Labutti K."/>
            <person name="Andreopoulos B."/>
            <person name="Lipzen A."/>
            <person name="Chen C."/>
            <person name="Yanf M."/>
            <person name="Daum C."/>
            <person name="Ng V."/>
            <person name="Clum A."/>
            <person name="Ohm R."/>
            <person name="Martin F."/>
            <person name="Silar P."/>
            <person name="Natvig D."/>
            <person name="Lalanne C."/>
            <person name="Gautier V."/>
            <person name="Ament-Velasquez S.L."/>
            <person name="Kruys A."/>
            <person name="Hutchinson M.I."/>
            <person name="Powell A.J."/>
            <person name="Barry K."/>
            <person name="Miller A.N."/>
            <person name="Grigoriev I.V."/>
            <person name="Debuchy R."/>
            <person name="Gladieux P."/>
            <person name="Thoren M.H."/>
            <person name="Johannesson H."/>
        </authorList>
    </citation>
    <scope>NUCLEOTIDE SEQUENCE</scope>
    <source>
        <strain evidence="1">CBS 508.74</strain>
    </source>
</reference>
<dbReference type="EMBL" id="MU853334">
    <property type="protein sequence ID" value="KAK4115504.1"/>
    <property type="molecule type" value="Genomic_DNA"/>
</dbReference>
<gene>
    <name evidence="1" type="ORF">N656DRAFT_383147</name>
</gene>
<reference evidence="1" key="1">
    <citation type="journal article" date="2023" name="Mol. Phylogenet. Evol.">
        <title>Genome-scale phylogeny and comparative genomics of the fungal order Sordariales.</title>
        <authorList>
            <person name="Hensen N."/>
            <person name="Bonometti L."/>
            <person name="Westerberg I."/>
            <person name="Brannstrom I.O."/>
            <person name="Guillou S."/>
            <person name="Cros-Aarteil S."/>
            <person name="Calhoun S."/>
            <person name="Haridas S."/>
            <person name="Kuo A."/>
            <person name="Mondo S."/>
            <person name="Pangilinan J."/>
            <person name="Riley R."/>
            <person name="LaButti K."/>
            <person name="Andreopoulos B."/>
            <person name="Lipzen A."/>
            <person name="Chen C."/>
            <person name="Yan M."/>
            <person name="Daum C."/>
            <person name="Ng V."/>
            <person name="Clum A."/>
            <person name="Steindorff A."/>
            <person name="Ohm R.A."/>
            <person name="Martin F."/>
            <person name="Silar P."/>
            <person name="Natvig D.O."/>
            <person name="Lalanne C."/>
            <person name="Gautier V."/>
            <person name="Ament-Velasquez S.L."/>
            <person name="Kruys A."/>
            <person name="Hutchinson M.I."/>
            <person name="Powell A.J."/>
            <person name="Barry K."/>
            <person name="Miller A.N."/>
            <person name="Grigoriev I.V."/>
            <person name="Debuchy R."/>
            <person name="Gladieux P."/>
            <person name="Hiltunen Thoren M."/>
            <person name="Johannesson H."/>
        </authorList>
    </citation>
    <scope>NUCLEOTIDE SEQUENCE</scope>
    <source>
        <strain evidence="1">CBS 508.74</strain>
    </source>
</reference>
<comment type="caution">
    <text evidence="1">The sequence shown here is derived from an EMBL/GenBank/DDBJ whole genome shotgun (WGS) entry which is preliminary data.</text>
</comment>
<accession>A0AAN6TJD7</accession>
<dbReference type="AlphaFoldDB" id="A0AAN6TJD7"/>
<dbReference type="RefSeq" id="XP_064673074.1">
    <property type="nucleotide sequence ID" value="XM_064809461.1"/>
</dbReference>
<protein>
    <submittedName>
        <fullName evidence="1">Uncharacterized protein</fullName>
    </submittedName>
</protein>
<dbReference type="Proteomes" id="UP001302812">
    <property type="component" value="Unassembled WGS sequence"/>
</dbReference>
<proteinExistence type="predicted"/>
<organism evidence="1 2">
    <name type="scientific">Canariomyces notabilis</name>
    <dbReference type="NCBI Taxonomy" id="2074819"/>
    <lineage>
        <taxon>Eukaryota</taxon>
        <taxon>Fungi</taxon>
        <taxon>Dikarya</taxon>
        <taxon>Ascomycota</taxon>
        <taxon>Pezizomycotina</taxon>
        <taxon>Sordariomycetes</taxon>
        <taxon>Sordariomycetidae</taxon>
        <taxon>Sordariales</taxon>
        <taxon>Chaetomiaceae</taxon>
        <taxon>Canariomyces</taxon>
    </lineage>
</organism>
<name>A0AAN6TJD7_9PEZI</name>
<keyword evidence="2" id="KW-1185">Reference proteome</keyword>